<dbReference type="EMBL" id="CP015367">
    <property type="protein sequence ID" value="APT34384.1"/>
    <property type="molecule type" value="Genomic_DNA"/>
</dbReference>
<reference evidence="1 3" key="1">
    <citation type="submission" date="2016-04" db="EMBL/GenBank/DDBJ databases">
        <title>Complete genome sequencing and analysis of CBMB27, Methylobacterium phyllosphaerae isolated from leaf tissues of rice (Oryza sativa L.).</title>
        <authorList>
            <person name="Lee Y."/>
            <person name="Hwangbo K."/>
            <person name="Chung H."/>
            <person name="Yoo J."/>
            <person name="Kim K.Y."/>
            <person name="Sa T.M."/>
            <person name="Um Y."/>
            <person name="Madhaiyan M."/>
        </authorList>
    </citation>
    <scope>NUCLEOTIDE SEQUENCE [LARGE SCALE GENOMIC DNA]</scope>
    <source>
        <strain evidence="1 3">CBMB27</strain>
    </source>
</reference>
<keyword evidence="3" id="KW-1185">Reference proteome</keyword>
<gene>
    <name evidence="1" type="ORF">MCBMB27_05093</name>
    <name evidence="2" type="ORF">SAMN05192567_109153</name>
</gene>
<evidence type="ECO:0000313" key="1">
    <source>
        <dbReference type="EMBL" id="APT34384.1"/>
    </source>
</evidence>
<reference evidence="2 4" key="2">
    <citation type="submission" date="2016-10" db="EMBL/GenBank/DDBJ databases">
        <authorList>
            <person name="Varghese N."/>
            <person name="Submissions S."/>
        </authorList>
    </citation>
    <scope>NUCLEOTIDE SEQUENCE [LARGE SCALE GENOMIC DNA]</scope>
    <source>
        <strain evidence="2 4">CBMB27</strain>
    </source>
</reference>
<dbReference type="KEGG" id="mphy:MCBMB27_05093"/>
<evidence type="ECO:0000313" key="4">
    <source>
        <dbReference type="Proteomes" id="UP000199140"/>
    </source>
</evidence>
<sequence>MTTLLLSVTRPRPAHDGRLTAQVGATLEVCAVRRSGVFSLALALCFAGAAAAQVPAPAARAPAPAAAASPLDNYATAAATTIIAEQACPGVQVRAGQLTTLRLAARVNAGQEAMLEEKLKQRAMQVRQQLAADGREAWCSEALAAFGPEGSVAKGVLATGAPIR</sequence>
<evidence type="ECO:0000313" key="2">
    <source>
        <dbReference type="EMBL" id="SFG88378.1"/>
    </source>
</evidence>
<accession>A0AAE8HRN5</accession>
<dbReference type="RefSeq" id="WP_236952811.1">
    <property type="nucleotide sequence ID" value="NZ_CP015367.1"/>
</dbReference>
<name>A0AAE8HRN5_9HYPH</name>
<protein>
    <submittedName>
        <fullName evidence="2">Uncharacterized protein</fullName>
    </submittedName>
</protein>
<dbReference type="AlphaFoldDB" id="A0AAE8HRN5"/>
<organism evidence="2 4">
    <name type="scientific">Methylobacterium phyllosphaerae</name>
    <dbReference type="NCBI Taxonomy" id="418223"/>
    <lineage>
        <taxon>Bacteria</taxon>
        <taxon>Pseudomonadati</taxon>
        <taxon>Pseudomonadota</taxon>
        <taxon>Alphaproteobacteria</taxon>
        <taxon>Hyphomicrobiales</taxon>
        <taxon>Methylobacteriaceae</taxon>
        <taxon>Methylobacterium</taxon>
    </lineage>
</organism>
<dbReference type="Proteomes" id="UP000185487">
    <property type="component" value="Chromosome"/>
</dbReference>
<dbReference type="Proteomes" id="UP000199140">
    <property type="component" value="Unassembled WGS sequence"/>
</dbReference>
<evidence type="ECO:0000313" key="3">
    <source>
        <dbReference type="Proteomes" id="UP000185487"/>
    </source>
</evidence>
<proteinExistence type="predicted"/>
<dbReference type="EMBL" id="FOPK01000009">
    <property type="protein sequence ID" value="SFG88378.1"/>
    <property type="molecule type" value="Genomic_DNA"/>
</dbReference>